<evidence type="ECO:0000259" key="1">
    <source>
        <dbReference type="Pfam" id="PF13360"/>
    </source>
</evidence>
<dbReference type="Gene3D" id="2.130.10.10">
    <property type="entry name" value="YVTN repeat-like/Quinoprotein amine dehydrogenase"/>
    <property type="match status" value="2"/>
</dbReference>
<feature type="domain" description="Pyrrolo-quinoline quinone repeat" evidence="1">
    <location>
        <begin position="167"/>
        <end position="359"/>
    </location>
</feature>
<accession>A0A2T0MJX9</accession>
<proteinExistence type="predicted"/>
<dbReference type="AlphaFoldDB" id="A0A2T0MJX9"/>
<gene>
    <name evidence="2" type="ORF">CLV81_1912</name>
</gene>
<dbReference type="PANTHER" id="PTHR34512:SF30">
    <property type="entry name" value="OUTER MEMBRANE PROTEIN ASSEMBLY FACTOR BAMB"/>
    <property type="match status" value="1"/>
</dbReference>
<keyword evidence="3" id="KW-1185">Reference proteome</keyword>
<evidence type="ECO:0000313" key="3">
    <source>
        <dbReference type="Proteomes" id="UP000237640"/>
    </source>
</evidence>
<name>A0A2T0MJX9_9FLAO</name>
<dbReference type="InterPro" id="IPR002372">
    <property type="entry name" value="PQQ_rpt_dom"/>
</dbReference>
<dbReference type="EMBL" id="PVYX01000001">
    <property type="protein sequence ID" value="PRX57898.1"/>
    <property type="molecule type" value="Genomic_DNA"/>
</dbReference>
<dbReference type="SUPFAM" id="SSF50998">
    <property type="entry name" value="Quinoprotein alcohol dehydrogenase-like"/>
    <property type="match status" value="2"/>
</dbReference>
<dbReference type="InterPro" id="IPR015943">
    <property type="entry name" value="WD40/YVTN_repeat-like_dom_sf"/>
</dbReference>
<dbReference type="PANTHER" id="PTHR34512">
    <property type="entry name" value="CELL SURFACE PROTEIN"/>
    <property type="match status" value="1"/>
</dbReference>
<dbReference type="InterPro" id="IPR011047">
    <property type="entry name" value="Quinoprotein_ADH-like_sf"/>
</dbReference>
<sequence length="624" mass="71516">MKSRISLIVFLFLLSQLLFSQREMWMSTTDENILKRATVQSKVLFQLPLGHQLLENMQLVDENKLLLGLIENTPQLRSSSYMMIDSNTGKINWQYTCEKGSYSTFWVSNSSIVLKREEKKKTSFVCLDLDTGKLLWQRDYPNNYGFVLETNTEIFINYSAQKDVVVLAAVSLKNGESLWETEITTSWNKQPFVLLDGGKAFVFSDTITVVDIDTGKVETDFGAKKIGEVSPLIPSLDETHLFLVNSENHLSCFSKTSGELLWEMELPKTMTPTNLTSQTNHLYVRGEDKTSNFHLISVSKKDGKIKWSQKQKEALTSNLIENDDLLYFASSATLFAVNAETGQPIFNKSITRTGRSFPVSLRINKDRVAFIGELILAGYDKNTGKLIYKHGFSPIDINLHYNGLDSSLPKLEKDLERMQNYENSGAAQMASNQRAYYQKMSDKNYSDFLKYRSQRRPGIEYKANMARYRSRMYSSMARMQAGLSLSFAILELGSALEQLMQANATQAEIRKQEYYRKSILDVYTSALSENYVFRPNLKYYKTDDQYVSVSVVDLYSGKKKDFLLSPQFLEYGLWNLIDYKRGVIYHHGVGMNPEKYNLSKSRRVPLVKFKTVETFLVAQPFSID</sequence>
<comment type="caution">
    <text evidence="2">The sequence shown here is derived from an EMBL/GenBank/DDBJ whole genome shotgun (WGS) entry which is preliminary data.</text>
</comment>
<organism evidence="2 3">
    <name type="scientific">Flagellimonas meridianipacifica</name>
    <dbReference type="NCBI Taxonomy" id="1080225"/>
    <lineage>
        <taxon>Bacteria</taxon>
        <taxon>Pseudomonadati</taxon>
        <taxon>Bacteroidota</taxon>
        <taxon>Flavobacteriia</taxon>
        <taxon>Flavobacteriales</taxon>
        <taxon>Flavobacteriaceae</taxon>
        <taxon>Flagellimonas</taxon>
    </lineage>
</organism>
<dbReference type="RefSeq" id="WP_106144757.1">
    <property type="nucleotide sequence ID" value="NZ_PVYX01000001.1"/>
</dbReference>
<protein>
    <submittedName>
        <fullName evidence="2">Outer membrane protein assembly factor BamB</fullName>
    </submittedName>
</protein>
<reference evidence="2 3" key="1">
    <citation type="submission" date="2018-03" db="EMBL/GenBank/DDBJ databases">
        <title>Genomic Encyclopedia of Archaeal and Bacterial Type Strains, Phase II (KMG-II): from individual species to whole genera.</title>
        <authorList>
            <person name="Goeker M."/>
        </authorList>
    </citation>
    <scope>NUCLEOTIDE SEQUENCE [LARGE SCALE GENOMIC DNA]</scope>
    <source>
        <strain evidence="2 3">DSM 25027</strain>
    </source>
</reference>
<evidence type="ECO:0000313" key="2">
    <source>
        <dbReference type="EMBL" id="PRX57898.1"/>
    </source>
</evidence>
<dbReference type="Proteomes" id="UP000237640">
    <property type="component" value="Unassembled WGS sequence"/>
</dbReference>
<dbReference type="OrthoDB" id="7012117at2"/>
<dbReference type="Pfam" id="PF13360">
    <property type="entry name" value="PQQ_2"/>
    <property type="match status" value="1"/>
</dbReference>